<dbReference type="AlphaFoldDB" id="A0A0W0WBM5"/>
<organism evidence="1 2">
    <name type="scientific">Legionella maceachernii</name>
    <dbReference type="NCBI Taxonomy" id="466"/>
    <lineage>
        <taxon>Bacteria</taxon>
        <taxon>Pseudomonadati</taxon>
        <taxon>Pseudomonadota</taxon>
        <taxon>Gammaproteobacteria</taxon>
        <taxon>Legionellales</taxon>
        <taxon>Legionellaceae</taxon>
        <taxon>Legionella</taxon>
    </lineage>
</organism>
<sequence length="559" mass="64370">MINPSEVLATGNKEMDFAGSILLYMIDQTGYGDVSLAVKIAKFLLKKYPHSALRIVGEKRSFKKITEIDSDFLGYQNVDFIDRDNAVKLSQDLYDETKLEIETAIFDNSLSHNKSSTQHPKIFIGEYGLYEKCPYKPPIISLSGNIGKNYPGILIEPDLKQFSRLKPPEKTKLRGKIIMGMKDLLLRSQIWAGWEGNSTEFIQQNSFAFSYYNFPISYKRAAVVYAASNDKPHANYFVSASHQNNKDKVVFEMLTDDSFREELTKLGYSKIVFYTENSETPQNTMVLNKLNPDNRVFRIFHRERFQHDVTLDLMRLSDICGVAGDQSLTEAISLGAIPIPEEWHCQINVVDQIAINYYNKTIMAEVYNDTWRRQRGTDIGLWVKAGKVIREYRDEATTVITKIQEEANLYHALEYRLNLEFSQIQQAKITEYNELFIKELEKYTSSLKKDKYIAFLIATEIARYNAKYKPHEPLLMSNILLAIETRIGEKFSHIDSIKNFVVGEDYARLIRDSKSHSFLKHIIHLPSGNTQLVNKLKKLHQHFFVGDERGADEAIKPKA</sequence>
<name>A0A0W0WBM5_9GAMM</name>
<proteinExistence type="predicted"/>
<evidence type="ECO:0000313" key="2">
    <source>
        <dbReference type="Proteomes" id="UP000054908"/>
    </source>
</evidence>
<dbReference type="RefSeq" id="WP_214608456.1">
    <property type="nucleotide sequence ID" value="NZ_UHIB01000001.1"/>
</dbReference>
<comment type="caution">
    <text evidence="1">The sequence shown here is derived from an EMBL/GenBank/DDBJ whole genome shotgun (WGS) entry which is preliminary data.</text>
</comment>
<dbReference type="STRING" id="466.Lmac_0805"/>
<protein>
    <submittedName>
        <fullName evidence="1">Uncharacterized protein</fullName>
    </submittedName>
</protein>
<keyword evidence="2" id="KW-1185">Reference proteome</keyword>
<evidence type="ECO:0000313" key="1">
    <source>
        <dbReference type="EMBL" id="KTD29630.1"/>
    </source>
</evidence>
<accession>A0A0W0WBM5</accession>
<reference evidence="1 2" key="1">
    <citation type="submission" date="2015-11" db="EMBL/GenBank/DDBJ databases">
        <title>Genomic analysis of 38 Legionella species identifies large and diverse effector repertoires.</title>
        <authorList>
            <person name="Burstein D."/>
            <person name="Amaro F."/>
            <person name="Zusman T."/>
            <person name="Lifshitz Z."/>
            <person name="Cohen O."/>
            <person name="Gilbert J.A."/>
            <person name="Pupko T."/>
            <person name="Shuman H.A."/>
            <person name="Segal G."/>
        </authorList>
    </citation>
    <scope>NUCLEOTIDE SEQUENCE [LARGE SCALE GENOMIC DNA]</scope>
    <source>
        <strain evidence="1 2">PX-1-G2-E2</strain>
    </source>
</reference>
<dbReference type="EMBL" id="LNYL01000022">
    <property type="protein sequence ID" value="KTD29630.1"/>
    <property type="molecule type" value="Genomic_DNA"/>
</dbReference>
<dbReference type="Proteomes" id="UP000054908">
    <property type="component" value="Unassembled WGS sequence"/>
</dbReference>
<dbReference type="PATRIC" id="fig|466.6.peg.861"/>
<gene>
    <name evidence="1" type="ORF">Lmac_0805</name>
</gene>